<comment type="caution">
    <text evidence="1">The sequence shown here is derived from an EMBL/GenBank/DDBJ whole genome shotgun (WGS) entry which is preliminary data.</text>
</comment>
<organism evidence="1 2">
    <name type="scientific">Aggregatibacter segnis ATCC 33393</name>
    <dbReference type="NCBI Taxonomy" id="888057"/>
    <lineage>
        <taxon>Bacteria</taxon>
        <taxon>Pseudomonadati</taxon>
        <taxon>Pseudomonadota</taxon>
        <taxon>Gammaproteobacteria</taxon>
        <taxon>Pasteurellales</taxon>
        <taxon>Pasteurellaceae</taxon>
        <taxon>Aggregatibacter</taxon>
    </lineage>
</organism>
<evidence type="ECO:0000313" key="2">
    <source>
        <dbReference type="Proteomes" id="UP000032871"/>
    </source>
</evidence>
<keyword evidence="2" id="KW-1185">Reference proteome</keyword>
<name>E6KVS8_9PAST</name>
<sequence>MTEIFELTSLKQSENFLQTQCHKGVKEGNPVIPLSAVTKSNEF</sequence>
<reference evidence="1 2" key="1">
    <citation type="submission" date="2010-12" db="EMBL/GenBank/DDBJ databases">
        <authorList>
            <person name="Muzny D."/>
            <person name="Qin X."/>
            <person name="Deng J."/>
            <person name="Jiang H."/>
            <person name="Liu Y."/>
            <person name="Qu J."/>
            <person name="Song X.-Z."/>
            <person name="Zhang L."/>
            <person name="Thornton R."/>
            <person name="Coyle M."/>
            <person name="Francisco L."/>
            <person name="Jackson L."/>
            <person name="Javaid M."/>
            <person name="Korchina V."/>
            <person name="Kovar C."/>
            <person name="Mata R."/>
            <person name="Mathew T."/>
            <person name="Ngo R."/>
            <person name="Nguyen L."/>
            <person name="Nguyen N."/>
            <person name="Okwuonu G."/>
            <person name="Ongeri F."/>
            <person name="Pham C."/>
            <person name="Simmons D."/>
            <person name="Wilczek-Boney K."/>
            <person name="Hale W."/>
            <person name="Jakkamsetti A."/>
            <person name="Pham P."/>
            <person name="Ruth R."/>
            <person name="San Lucas F."/>
            <person name="Warren J."/>
            <person name="Zhang J."/>
            <person name="Zhao Z."/>
            <person name="Zhou C."/>
            <person name="Zhu D."/>
            <person name="Lee S."/>
            <person name="Bess C."/>
            <person name="Blankenburg K."/>
            <person name="Forbes L."/>
            <person name="Fu Q."/>
            <person name="Gubbala S."/>
            <person name="Hirani K."/>
            <person name="Jayaseelan J.C."/>
            <person name="Lara F."/>
            <person name="Munidasa M."/>
            <person name="Palculict T."/>
            <person name="Patil S."/>
            <person name="Pu L.-L."/>
            <person name="Saada N."/>
            <person name="Tang L."/>
            <person name="Weissenberger G."/>
            <person name="Zhu Y."/>
            <person name="Hemphill L."/>
            <person name="Shang Y."/>
            <person name="Youmans B."/>
            <person name="Ayvaz T."/>
            <person name="Ross M."/>
            <person name="Santibanez J."/>
            <person name="Aqrawi P."/>
            <person name="Gross S."/>
            <person name="Joshi V."/>
            <person name="Fowler G."/>
            <person name="Nazareth L."/>
            <person name="Reid J."/>
            <person name="Worley K."/>
            <person name="Petrosino J."/>
            <person name="Highlander S."/>
            <person name="Gibbs R."/>
        </authorList>
    </citation>
    <scope>NUCLEOTIDE SEQUENCE [LARGE SCALE GENOMIC DNA]</scope>
    <source>
        <strain evidence="1 2">ATCC 33393</strain>
    </source>
</reference>
<accession>E6KVS8</accession>
<proteinExistence type="predicted"/>
<protein>
    <submittedName>
        <fullName evidence="1">Uncharacterized protein</fullName>
    </submittedName>
</protein>
<dbReference type="Proteomes" id="UP000032871">
    <property type="component" value="Unassembled WGS sequence"/>
</dbReference>
<dbReference type="EMBL" id="AEPS01000002">
    <property type="protein sequence ID" value="EFU68387.1"/>
    <property type="molecule type" value="Genomic_DNA"/>
</dbReference>
<dbReference type="HOGENOM" id="CLU_3228611_0_0_6"/>
<gene>
    <name evidence="1" type="ORF">HMPREF9064_0260</name>
</gene>
<dbReference type="AlphaFoldDB" id="E6KVS8"/>
<evidence type="ECO:0000313" key="1">
    <source>
        <dbReference type="EMBL" id="EFU68387.1"/>
    </source>
</evidence>